<dbReference type="Proteomes" id="UP000320888">
    <property type="component" value="Unassembled WGS sequence"/>
</dbReference>
<dbReference type="RefSeq" id="WP_143941054.1">
    <property type="nucleotide sequence ID" value="NZ_VKLS01000026.1"/>
</dbReference>
<evidence type="ECO:0000313" key="1">
    <source>
        <dbReference type="EMBL" id="TSB43425.1"/>
    </source>
</evidence>
<keyword evidence="2" id="KW-1185">Reference proteome</keyword>
<accession>A0A553ZPV6</accession>
<dbReference type="EMBL" id="VKLS01000026">
    <property type="protein sequence ID" value="TSB43425.1"/>
    <property type="molecule type" value="Genomic_DNA"/>
</dbReference>
<sequence>MVATRPQHYISGEIHDAHPELATWSAGSERTGAEPLCSSLLSVRMASKSRATWPARRSLESAIAQQLRQ</sequence>
<dbReference type="AlphaFoldDB" id="A0A553ZPV6"/>
<proteinExistence type="predicted"/>
<comment type="caution">
    <text evidence="1">The sequence shown here is derived from an EMBL/GenBank/DDBJ whole genome shotgun (WGS) entry which is preliminary data.</text>
</comment>
<reference evidence="1 2" key="1">
    <citation type="submission" date="2019-07" db="EMBL/GenBank/DDBJ databases">
        <title>Draft genome for Streptomyces benahoarensis MZ03-48.</title>
        <authorList>
            <person name="Gonzalez-Pimentel J.L."/>
        </authorList>
    </citation>
    <scope>NUCLEOTIDE SEQUENCE [LARGE SCALE GENOMIC DNA]</scope>
    <source>
        <strain evidence="1 2">MZ03-48</strain>
    </source>
</reference>
<gene>
    <name evidence="1" type="ORF">FNZ23_04675</name>
</gene>
<organism evidence="1 2">
    <name type="scientific">Streptomyces benahoarensis</name>
    <dbReference type="NCBI Taxonomy" id="2595054"/>
    <lineage>
        <taxon>Bacteria</taxon>
        <taxon>Bacillati</taxon>
        <taxon>Actinomycetota</taxon>
        <taxon>Actinomycetes</taxon>
        <taxon>Kitasatosporales</taxon>
        <taxon>Streptomycetaceae</taxon>
        <taxon>Streptomyces</taxon>
    </lineage>
</organism>
<evidence type="ECO:0000313" key="2">
    <source>
        <dbReference type="Proteomes" id="UP000320888"/>
    </source>
</evidence>
<name>A0A553ZPV6_9ACTN</name>
<protein>
    <submittedName>
        <fullName evidence="1">Uncharacterized protein</fullName>
    </submittedName>
</protein>